<comment type="cofactor">
    <cofactor evidence="11">
        <name>pyridoxal 5'-phosphate</name>
        <dbReference type="ChEBI" id="CHEBI:597326"/>
    </cofactor>
    <text evidence="11">Binds 1 pyridoxal phosphate per subunit.</text>
</comment>
<evidence type="ECO:0000256" key="5">
    <source>
        <dbReference type="ARBA" id="ARBA00022605"/>
    </source>
</evidence>
<organism evidence="13 14">
    <name type="scientific">Anaerofustis stercorihominis</name>
    <dbReference type="NCBI Taxonomy" id="214853"/>
    <lineage>
        <taxon>Bacteria</taxon>
        <taxon>Bacillati</taxon>
        <taxon>Bacillota</taxon>
        <taxon>Clostridia</taxon>
        <taxon>Eubacteriales</taxon>
        <taxon>Eubacteriaceae</taxon>
        <taxon>Anaerofustis</taxon>
    </lineage>
</organism>
<evidence type="ECO:0000313" key="13">
    <source>
        <dbReference type="EMBL" id="RGD74385.1"/>
    </source>
</evidence>
<feature type="binding site" evidence="11">
    <location>
        <begin position="76"/>
        <end position="77"/>
    </location>
    <ligand>
        <name>pyridoxal 5'-phosphate</name>
        <dbReference type="ChEBI" id="CHEBI:597326"/>
    </ligand>
</feature>
<comment type="subcellular location">
    <subcellularLocation>
        <location evidence="11">Cytoplasm</location>
    </subcellularLocation>
</comment>
<dbReference type="InterPro" id="IPR015424">
    <property type="entry name" value="PyrdxlP-dep_Trfase"/>
</dbReference>
<dbReference type="EC" id="2.6.1.52" evidence="11"/>
<evidence type="ECO:0000256" key="11">
    <source>
        <dbReference type="HAMAP-Rule" id="MF_00160"/>
    </source>
</evidence>
<evidence type="ECO:0000256" key="9">
    <source>
        <dbReference type="ARBA" id="ARBA00047630"/>
    </source>
</evidence>
<dbReference type="PIRSF" id="PIRSF000525">
    <property type="entry name" value="SerC"/>
    <property type="match status" value="1"/>
</dbReference>
<dbReference type="GO" id="GO:0005737">
    <property type="term" value="C:cytoplasm"/>
    <property type="evidence" value="ECO:0007669"/>
    <property type="project" value="UniProtKB-SubCell"/>
</dbReference>
<evidence type="ECO:0000256" key="7">
    <source>
        <dbReference type="ARBA" id="ARBA00022898"/>
    </source>
</evidence>
<keyword evidence="8 11" id="KW-0718">Serine biosynthesis</keyword>
<dbReference type="HAMAP" id="MF_00160">
    <property type="entry name" value="SerC_aminotrans_5"/>
    <property type="match status" value="1"/>
</dbReference>
<dbReference type="Proteomes" id="UP000261212">
    <property type="component" value="Unassembled WGS sequence"/>
</dbReference>
<dbReference type="InterPro" id="IPR022278">
    <property type="entry name" value="Pser_aminoTfrase"/>
</dbReference>
<evidence type="ECO:0000256" key="6">
    <source>
        <dbReference type="ARBA" id="ARBA00022679"/>
    </source>
</evidence>
<sequence length="357" mass="40356">MGNKINFSASSPVMPKEVIKRINKNVLNFHSQGFSALELNYKNEFFISLMEDTTKLIRKLLHLNDDMEVLFINGGGSMHFAMVPLNFSSKDETATVINSDLWTNNAVTEGKKHTNIDEINLIGYEKPLPKITLNDINKASKYLFMCTNNTSSGSKFSKVKIPEIGNIPLIADMTSNLLSETYDINKFALSFASSAKNMGTSGISVVILNKNMIEKEIPKGVPKILSYRDYYYSGNSFTTPNTFAVYIIYEMLKYLDEFGGVEEIEKVNIKKSNLLYDFIDESNFYSNDIIKEDRSVTSLIFNVKNNEDFIQKAKENDIINISTSMNGAVRVGLYNGVSLSNVVDLIDFMYKYQKNNI</sequence>
<accession>A0A3E3DZ73</accession>
<feature type="modified residue" description="N6-(pyridoxal phosphate)lysine" evidence="11">
    <location>
        <position position="196"/>
    </location>
</feature>
<dbReference type="GO" id="GO:0004648">
    <property type="term" value="F:O-phospho-L-serine:2-oxoglutarate aminotransferase activity"/>
    <property type="evidence" value="ECO:0007669"/>
    <property type="project" value="UniProtKB-UniRule"/>
</dbReference>
<comment type="similarity">
    <text evidence="3 11">Belongs to the class-V pyridoxal-phosphate-dependent aminotransferase family. SerC subfamily.</text>
</comment>
<evidence type="ECO:0000256" key="4">
    <source>
        <dbReference type="ARBA" id="ARBA00022576"/>
    </source>
</evidence>
<dbReference type="Gene3D" id="3.90.1150.10">
    <property type="entry name" value="Aspartate Aminotransferase, domain 1"/>
    <property type="match status" value="1"/>
</dbReference>
<comment type="catalytic activity">
    <reaction evidence="10 11">
        <text>O-phospho-L-serine + 2-oxoglutarate = 3-phosphooxypyruvate + L-glutamate</text>
        <dbReference type="Rhea" id="RHEA:14329"/>
        <dbReference type="ChEBI" id="CHEBI:16810"/>
        <dbReference type="ChEBI" id="CHEBI:18110"/>
        <dbReference type="ChEBI" id="CHEBI:29985"/>
        <dbReference type="ChEBI" id="CHEBI:57524"/>
        <dbReference type="EC" id="2.6.1.52"/>
    </reaction>
</comment>
<keyword evidence="6 11" id="KW-0808">Transferase</keyword>
<comment type="caution">
    <text evidence="13">The sequence shown here is derived from an EMBL/GenBank/DDBJ whole genome shotgun (WGS) entry which is preliminary data.</text>
</comment>
<keyword evidence="4 11" id="KW-0032">Aminotransferase</keyword>
<dbReference type="AlphaFoldDB" id="A0A3E3DZ73"/>
<dbReference type="NCBIfam" id="NF003764">
    <property type="entry name" value="PRK05355.1"/>
    <property type="match status" value="1"/>
</dbReference>
<feature type="binding site" evidence="11">
    <location>
        <position position="102"/>
    </location>
    <ligand>
        <name>pyridoxal 5'-phosphate</name>
        <dbReference type="ChEBI" id="CHEBI:597326"/>
    </ligand>
</feature>
<evidence type="ECO:0000259" key="12">
    <source>
        <dbReference type="Pfam" id="PF00266"/>
    </source>
</evidence>
<dbReference type="PANTHER" id="PTHR43247">
    <property type="entry name" value="PHOSPHOSERINE AMINOTRANSFERASE"/>
    <property type="match status" value="1"/>
</dbReference>
<evidence type="ECO:0000256" key="1">
    <source>
        <dbReference type="ARBA" id="ARBA00003483"/>
    </source>
</evidence>
<feature type="binding site" evidence="11">
    <location>
        <position position="172"/>
    </location>
    <ligand>
        <name>pyridoxal 5'-phosphate</name>
        <dbReference type="ChEBI" id="CHEBI:597326"/>
    </ligand>
</feature>
<dbReference type="GO" id="GO:0030170">
    <property type="term" value="F:pyridoxal phosphate binding"/>
    <property type="evidence" value="ECO:0007669"/>
    <property type="project" value="UniProtKB-UniRule"/>
</dbReference>
<gene>
    <name evidence="11" type="primary">serC</name>
    <name evidence="13" type="ORF">DW687_06360</name>
</gene>
<evidence type="ECO:0000256" key="3">
    <source>
        <dbReference type="ARBA" id="ARBA00006904"/>
    </source>
</evidence>
<keyword evidence="5 11" id="KW-0028">Amino-acid biosynthesis</keyword>
<keyword evidence="11" id="KW-0963">Cytoplasm</keyword>
<evidence type="ECO:0000256" key="10">
    <source>
        <dbReference type="ARBA" id="ARBA00049007"/>
    </source>
</evidence>
<comment type="pathway">
    <text evidence="2 11">Amino-acid biosynthesis; L-serine biosynthesis; L-serine from 3-phospho-D-glycerate: step 2/3.</text>
</comment>
<dbReference type="EMBL" id="QUSM01000003">
    <property type="protein sequence ID" value="RGD74385.1"/>
    <property type="molecule type" value="Genomic_DNA"/>
</dbReference>
<dbReference type="Gene3D" id="3.40.640.10">
    <property type="entry name" value="Type I PLP-dependent aspartate aminotransferase-like (Major domain)"/>
    <property type="match status" value="1"/>
</dbReference>
<dbReference type="PANTHER" id="PTHR43247:SF1">
    <property type="entry name" value="PHOSPHOSERINE AMINOTRANSFERASE"/>
    <property type="match status" value="1"/>
</dbReference>
<comment type="caution">
    <text evidence="11">Lacks conserved residue(s) required for the propagation of feature annotation.</text>
</comment>
<reference evidence="13 14" key="1">
    <citation type="submission" date="2018-08" db="EMBL/GenBank/DDBJ databases">
        <title>A genome reference for cultivated species of the human gut microbiota.</title>
        <authorList>
            <person name="Zou Y."/>
            <person name="Xue W."/>
            <person name="Luo G."/>
        </authorList>
    </citation>
    <scope>NUCLEOTIDE SEQUENCE [LARGE SCALE GENOMIC DNA]</scope>
    <source>
        <strain evidence="13 14">AM25-6</strain>
    </source>
</reference>
<evidence type="ECO:0000256" key="8">
    <source>
        <dbReference type="ARBA" id="ARBA00023299"/>
    </source>
</evidence>
<dbReference type="InterPro" id="IPR015421">
    <property type="entry name" value="PyrdxlP-dep_Trfase_major"/>
</dbReference>
<feature type="binding site" evidence="11">
    <location>
        <position position="150"/>
    </location>
    <ligand>
        <name>pyridoxal 5'-phosphate</name>
        <dbReference type="ChEBI" id="CHEBI:597326"/>
    </ligand>
</feature>
<dbReference type="SUPFAM" id="SSF53383">
    <property type="entry name" value="PLP-dependent transferases"/>
    <property type="match status" value="1"/>
</dbReference>
<feature type="domain" description="Aminotransferase class V" evidence="12">
    <location>
        <begin position="6"/>
        <end position="319"/>
    </location>
</feature>
<dbReference type="InterPro" id="IPR000192">
    <property type="entry name" value="Aminotrans_V_dom"/>
</dbReference>
<keyword evidence="7 11" id="KW-0663">Pyridoxal phosphate</keyword>
<dbReference type="InterPro" id="IPR015422">
    <property type="entry name" value="PyrdxlP-dep_Trfase_small"/>
</dbReference>
<comment type="subunit">
    <text evidence="11">Homodimer.</text>
</comment>
<evidence type="ECO:0000256" key="2">
    <source>
        <dbReference type="ARBA" id="ARBA00005099"/>
    </source>
</evidence>
<dbReference type="GO" id="GO:0006564">
    <property type="term" value="P:L-serine biosynthetic process"/>
    <property type="evidence" value="ECO:0007669"/>
    <property type="project" value="UniProtKB-UniRule"/>
</dbReference>
<dbReference type="GeneID" id="97999674"/>
<dbReference type="Pfam" id="PF00266">
    <property type="entry name" value="Aminotran_5"/>
    <property type="match status" value="1"/>
</dbReference>
<evidence type="ECO:0000313" key="14">
    <source>
        <dbReference type="Proteomes" id="UP000261212"/>
    </source>
</evidence>
<dbReference type="UniPathway" id="UPA00135">
    <property type="reaction ID" value="UER00197"/>
</dbReference>
<comment type="function">
    <text evidence="1 11">Catalyzes the reversible conversion of 3-phosphohydroxypyruvate to phosphoserine and of 3-hydroxy-2-oxo-4-phosphonooxybutanoate to phosphohydroxythreonine.</text>
</comment>
<comment type="catalytic activity">
    <reaction evidence="9 11">
        <text>4-(phosphooxy)-L-threonine + 2-oxoglutarate = (R)-3-hydroxy-2-oxo-4-phosphooxybutanoate + L-glutamate</text>
        <dbReference type="Rhea" id="RHEA:16573"/>
        <dbReference type="ChEBI" id="CHEBI:16810"/>
        <dbReference type="ChEBI" id="CHEBI:29985"/>
        <dbReference type="ChEBI" id="CHEBI:58452"/>
        <dbReference type="ChEBI" id="CHEBI:58538"/>
        <dbReference type="EC" id="2.6.1.52"/>
    </reaction>
</comment>
<proteinExistence type="inferred from homology"/>
<protein>
    <recommendedName>
        <fullName evidence="11">Phosphoserine aminotransferase</fullName>
        <ecNumber evidence="11">2.6.1.52</ecNumber>
    </recommendedName>
    <alternativeName>
        <fullName evidence="11">Phosphohydroxythreonine aminotransferase</fullName>
        <shortName evidence="11">PSAT</shortName>
    </alternativeName>
</protein>
<dbReference type="RefSeq" id="WP_007049237.1">
    <property type="nucleotide sequence ID" value="NZ_CABKNJ010000005.1"/>
</dbReference>
<name>A0A3E3DZ73_9FIRM</name>